<protein>
    <submittedName>
        <fullName evidence="2">Integrase catalytic domain-containing protein</fullName>
    </submittedName>
</protein>
<sequence length="672" mass="76782">MSIWKRKTQNCVLLNRAEYNAKLQRLLELENPQCPKNAQDFRLMKLYDYILQDNGGHQTRRLCKRGTTFLFVPIEEMYEILKSAHIQLRHAGRNSMQLFFRNKYCNITKDCIMTFLALCKQCPRKKKIREMRPKPEPGALDEIEMMNDEDDIDVDGTLHGSASSSSLGHFSSTNGTASSSHAGGGHWKTEKLHHLNGTSSSISSSATTNGTISQFHDTFSRGQIDIVDMRKQPDGEFNYIFKYLNLQSGEIRLKPMQYGTPMEAANMLIDIYCEQGAPVVLQSVNGRDFAKDVVMEISKLWPSCRQLHGLIRVSTYSDIADNGAIMEQLVTMQKRFNTNVWAHLLRFLQWDINSSYNADIGRSVLENTFGKQPQLGLPPSKLLEAVYDKAQSEEQMMDYIADAELLRLSAFCTNACQQAQQNHILIPSSSSMSRHRQQQQQQRPPISATASITVNPGHFIDESQLMGHQETKPQPSSNPTVMASQNDYHNNMQQATISTSATLQRSGSPAVFLDYRSLHMSVEQERQQQQQQQQQQQHSAHHSQQQPQQSQPQQQQQTPVYLQQPPQMEPSQQQQQQPIPQSQQQQPQNISQPTSVYLQSSMDQQQQPPQSHTPQQQQPQQQQQQMPQPTYVTTSLEMLQDMLDPSRQQHKLVEHDNSQQQQQNHLPQNFAL</sequence>
<dbReference type="Proteomes" id="UP000887579">
    <property type="component" value="Unplaced"/>
</dbReference>
<evidence type="ECO:0000313" key="2">
    <source>
        <dbReference type="WBParaSite" id="ES5_v2.g739.t1"/>
    </source>
</evidence>
<reference evidence="2" key="1">
    <citation type="submission" date="2022-11" db="UniProtKB">
        <authorList>
            <consortium name="WormBaseParasite"/>
        </authorList>
    </citation>
    <scope>IDENTIFICATION</scope>
</reference>
<accession>A0AC34GS15</accession>
<evidence type="ECO:0000313" key="1">
    <source>
        <dbReference type="Proteomes" id="UP000887579"/>
    </source>
</evidence>
<dbReference type="WBParaSite" id="ES5_v2.g739.t1">
    <property type="protein sequence ID" value="ES5_v2.g739.t1"/>
    <property type="gene ID" value="ES5_v2.g739"/>
</dbReference>
<proteinExistence type="predicted"/>
<organism evidence="1 2">
    <name type="scientific">Panagrolaimus sp. ES5</name>
    <dbReference type="NCBI Taxonomy" id="591445"/>
    <lineage>
        <taxon>Eukaryota</taxon>
        <taxon>Metazoa</taxon>
        <taxon>Ecdysozoa</taxon>
        <taxon>Nematoda</taxon>
        <taxon>Chromadorea</taxon>
        <taxon>Rhabditida</taxon>
        <taxon>Tylenchina</taxon>
        <taxon>Panagrolaimomorpha</taxon>
        <taxon>Panagrolaimoidea</taxon>
        <taxon>Panagrolaimidae</taxon>
        <taxon>Panagrolaimus</taxon>
    </lineage>
</organism>
<name>A0AC34GS15_9BILA</name>